<evidence type="ECO:0000256" key="9">
    <source>
        <dbReference type="ARBA" id="ARBA00023034"/>
    </source>
</evidence>
<evidence type="ECO:0000256" key="14">
    <source>
        <dbReference type="SAM" id="MobiDB-lite"/>
    </source>
</evidence>
<dbReference type="CDD" id="cd06429">
    <property type="entry name" value="GT8_like_1"/>
    <property type="match status" value="1"/>
</dbReference>
<evidence type="ECO:0000256" key="7">
    <source>
        <dbReference type="ARBA" id="ARBA00022968"/>
    </source>
</evidence>
<dbReference type="InterPro" id="IPR029044">
    <property type="entry name" value="Nucleotide-diphossugar_trans"/>
</dbReference>
<dbReference type="Pfam" id="PF01501">
    <property type="entry name" value="Glyco_transf_8"/>
    <property type="match status" value="1"/>
</dbReference>
<feature type="region of interest" description="Disordered" evidence="14">
    <location>
        <begin position="99"/>
        <end position="168"/>
    </location>
</feature>
<accession>A0ABD2ZH70</accession>
<evidence type="ECO:0000256" key="12">
    <source>
        <dbReference type="ARBA" id="ARBA00023316"/>
    </source>
</evidence>
<keyword evidence="11" id="KW-0325">Glycoprotein</keyword>
<name>A0ABD2ZH70_9GENT</name>
<evidence type="ECO:0000313" key="16">
    <source>
        <dbReference type="Proteomes" id="UP001630127"/>
    </source>
</evidence>
<dbReference type="FunFam" id="3.90.550.10:FF:000056">
    <property type="entry name" value="Hexosyltransferase"/>
    <property type="match status" value="1"/>
</dbReference>
<gene>
    <name evidence="15" type="ORF">ACH5RR_020234</name>
</gene>
<comment type="similarity">
    <text evidence="3 13">Belongs to the glycosyltransferase 8 family.</text>
</comment>
<keyword evidence="10" id="KW-0472">Membrane</keyword>
<dbReference type="GO" id="GO:0016757">
    <property type="term" value="F:glycosyltransferase activity"/>
    <property type="evidence" value="ECO:0007669"/>
    <property type="project" value="UniProtKB-KW"/>
</dbReference>
<dbReference type="InterPro" id="IPR029993">
    <property type="entry name" value="GAUT"/>
</dbReference>
<organism evidence="15 16">
    <name type="scientific">Cinchona calisaya</name>
    <dbReference type="NCBI Taxonomy" id="153742"/>
    <lineage>
        <taxon>Eukaryota</taxon>
        <taxon>Viridiplantae</taxon>
        <taxon>Streptophyta</taxon>
        <taxon>Embryophyta</taxon>
        <taxon>Tracheophyta</taxon>
        <taxon>Spermatophyta</taxon>
        <taxon>Magnoliopsida</taxon>
        <taxon>eudicotyledons</taxon>
        <taxon>Gunneridae</taxon>
        <taxon>Pentapetalae</taxon>
        <taxon>asterids</taxon>
        <taxon>lamiids</taxon>
        <taxon>Gentianales</taxon>
        <taxon>Rubiaceae</taxon>
        <taxon>Cinchonoideae</taxon>
        <taxon>Cinchoneae</taxon>
        <taxon>Cinchona</taxon>
    </lineage>
</organism>
<evidence type="ECO:0000256" key="1">
    <source>
        <dbReference type="ARBA" id="ARBA00004323"/>
    </source>
</evidence>
<dbReference type="GO" id="GO:0000139">
    <property type="term" value="C:Golgi membrane"/>
    <property type="evidence" value="ECO:0007669"/>
    <property type="project" value="UniProtKB-SubCell"/>
</dbReference>
<evidence type="ECO:0000256" key="10">
    <source>
        <dbReference type="ARBA" id="ARBA00023136"/>
    </source>
</evidence>
<keyword evidence="4 13" id="KW-0328">Glycosyltransferase</keyword>
<dbReference type="EMBL" id="JBJUIK010000009">
    <property type="protein sequence ID" value="KAL3517645.1"/>
    <property type="molecule type" value="Genomic_DNA"/>
</dbReference>
<dbReference type="Pfam" id="PF25557">
    <property type="entry name" value="GAUT_1"/>
    <property type="match status" value="1"/>
</dbReference>
<keyword evidence="12 13" id="KW-0961">Cell wall biogenesis/degradation</keyword>
<sequence length="602" mass="69482">MQILMKSFRRRTRILILCLFVVSVFIPIGLLSHRLKYLNADASRGFVVEDLSIIKHRTEAQKLSAIEEDVSEVVKEPPQEVYKDQELISAVSLSYPSKNNSFSDPGSTVDDGNLSERNGTNDEAKKVYHQNQEDKSSLSRSKSTPTRIQQDQTVQARSRRVRDEKVKQMKDQVIRAKAYLNFAPPNSNSHFIKELKLRIKELERAIDDSTKDSNLSRRTLQKMKVMEATLLKASHLYPDCPDMVKKLRAMTHNAEEQVRAQENQMTFLVQLAGRTTPKGMHCLSMQLTAEFFTLQSEERELPNQHKVYVPELFHFAIFSDNVLACAVVVNSTVSAAREPERVVFHVVTDSLNLPAMLMWFLLYPPGKATIQVQSMDNFEWLSTKYNAILQKHDSLDSRYTSALNHLRFYLPDIFPLLKKIVLLDHDVVVQRDLTGLWSIDMKGKVNAAVETCQEGEPSFRKMDMYINFTDPLVSQRFDANACTWAFGMNMFDLQVWRRRNLTGVYHKYLHLGNKRPVFKAGSLPIGWMTFYKNTVALEKRWHILGLGYDSGVRLNDIEEGAVIHFDGLMKPWLDIGLDKYKQYWKRHVVYDHPYLQQCNIHG</sequence>
<keyword evidence="6" id="KW-0812">Transmembrane</keyword>
<dbReference type="Gene3D" id="3.90.550.10">
    <property type="entry name" value="Spore Coat Polysaccharide Biosynthesis Protein SpsA, Chain A"/>
    <property type="match status" value="1"/>
</dbReference>
<dbReference type="EC" id="2.4.1.-" evidence="13"/>
<comment type="pathway">
    <text evidence="2 13">Glycan metabolism; pectin biosynthesis.</text>
</comment>
<reference evidence="15 16" key="1">
    <citation type="submission" date="2024-11" db="EMBL/GenBank/DDBJ databases">
        <title>A near-complete genome assembly of Cinchona calisaya.</title>
        <authorList>
            <person name="Lian D.C."/>
            <person name="Zhao X.W."/>
            <person name="Wei L."/>
        </authorList>
    </citation>
    <scope>NUCLEOTIDE SEQUENCE [LARGE SCALE GENOMIC DNA]</scope>
    <source>
        <tissue evidence="15">Nenye</tissue>
    </source>
</reference>
<dbReference type="SUPFAM" id="SSF53448">
    <property type="entry name" value="Nucleotide-diphospho-sugar transferases"/>
    <property type="match status" value="1"/>
</dbReference>
<comment type="caution">
    <text evidence="15">The sequence shown here is derived from an EMBL/GenBank/DDBJ whole genome shotgun (WGS) entry which is preliminary data.</text>
</comment>
<dbReference type="AlphaFoldDB" id="A0ABD2ZH70"/>
<comment type="subcellular location">
    <subcellularLocation>
        <location evidence="1 13">Golgi apparatus membrane</location>
        <topology evidence="1 13">Single-pass type II membrane protein</topology>
    </subcellularLocation>
</comment>
<evidence type="ECO:0000313" key="15">
    <source>
        <dbReference type="EMBL" id="KAL3517645.1"/>
    </source>
</evidence>
<evidence type="ECO:0000256" key="8">
    <source>
        <dbReference type="ARBA" id="ARBA00022989"/>
    </source>
</evidence>
<keyword evidence="9 13" id="KW-0333">Golgi apparatus</keyword>
<evidence type="ECO:0000256" key="13">
    <source>
        <dbReference type="RuleBase" id="RU362027"/>
    </source>
</evidence>
<dbReference type="Proteomes" id="UP001630127">
    <property type="component" value="Unassembled WGS sequence"/>
</dbReference>
<feature type="compositionally biased region" description="Polar residues" evidence="14">
    <location>
        <begin position="138"/>
        <end position="156"/>
    </location>
</feature>
<proteinExistence type="inferred from homology"/>
<protein>
    <recommendedName>
        <fullName evidence="13">Hexosyltransferase</fullName>
        <ecNumber evidence="13">2.4.1.-</ecNumber>
    </recommendedName>
</protein>
<evidence type="ECO:0000256" key="5">
    <source>
        <dbReference type="ARBA" id="ARBA00022679"/>
    </source>
</evidence>
<keyword evidence="8" id="KW-1133">Transmembrane helix</keyword>
<dbReference type="PANTHER" id="PTHR32116">
    <property type="entry name" value="GALACTURONOSYLTRANSFERASE 4-RELATED"/>
    <property type="match status" value="1"/>
</dbReference>
<keyword evidence="16" id="KW-1185">Reference proteome</keyword>
<evidence type="ECO:0000256" key="4">
    <source>
        <dbReference type="ARBA" id="ARBA00022676"/>
    </source>
</evidence>
<evidence type="ECO:0000256" key="6">
    <source>
        <dbReference type="ARBA" id="ARBA00022692"/>
    </source>
</evidence>
<dbReference type="InterPro" id="IPR002495">
    <property type="entry name" value="Glyco_trans_8"/>
</dbReference>
<evidence type="ECO:0000256" key="2">
    <source>
        <dbReference type="ARBA" id="ARBA00004877"/>
    </source>
</evidence>
<evidence type="ECO:0000256" key="11">
    <source>
        <dbReference type="ARBA" id="ARBA00023180"/>
    </source>
</evidence>
<keyword evidence="5" id="KW-0808">Transferase</keyword>
<feature type="compositionally biased region" description="Basic and acidic residues" evidence="14">
    <location>
        <begin position="119"/>
        <end position="137"/>
    </location>
</feature>
<dbReference type="GO" id="GO:0071555">
    <property type="term" value="P:cell wall organization"/>
    <property type="evidence" value="ECO:0007669"/>
    <property type="project" value="UniProtKB-KW"/>
</dbReference>
<dbReference type="PANTHER" id="PTHR32116:SF0">
    <property type="entry name" value="GALACTURONOSYLTRANSFERASE 6-RELATED"/>
    <property type="match status" value="1"/>
</dbReference>
<keyword evidence="7" id="KW-0735">Signal-anchor</keyword>
<evidence type="ECO:0000256" key="3">
    <source>
        <dbReference type="ARBA" id="ARBA00006351"/>
    </source>
</evidence>